<feature type="region of interest" description="Disordered" evidence="3">
    <location>
        <begin position="486"/>
        <end position="527"/>
    </location>
</feature>
<protein>
    <recommendedName>
        <fullName evidence="6">Pentatricopeptide repeat-containing protein</fullName>
    </recommendedName>
</protein>
<evidence type="ECO:0000313" key="4">
    <source>
        <dbReference type="EMBL" id="KAL3779302.1"/>
    </source>
</evidence>
<dbReference type="Pfam" id="PF13041">
    <property type="entry name" value="PPR_2"/>
    <property type="match status" value="1"/>
</dbReference>
<proteinExistence type="predicted"/>
<name>A0ABD3NVE4_9STRA</name>
<reference evidence="4 5" key="1">
    <citation type="submission" date="2024-10" db="EMBL/GenBank/DDBJ databases">
        <title>Updated reference genomes for cyclostephanoid diatoms.</title>
        <authorList>
            <person name="Roberts W.R."/>
            <person name="Alverson A.J."/>
        </authorList>
    </citation>
    <scope>NUCLEOTIDE SEQUENCE [LARGE SCALE GENOMIC DNA]</scope>
    <source>
        <strain evidence="4 5">AJA010-31</strain>
    </source>
</reference>
<organism evidence="4 5">
    <name type="scientific">Cyclotella atomus</name>
    <dbReference type="NCBI Taxonomy" id="382360"/>
    <lineage>
        <taxon>Eukaryota</taxon>
        <taxon>Sar</taxon>
        <taxon>Stramenopiles</taxon>
        <taxon>Ochrophyta</taxon>
        <taxon>Bacillariophyta</taxon>
        <taxon>Coscinodiscophyceae</taxon>
        <taxon>Thalassiosirophycidae</taxon>
        <taxon>Stephanodiscales</taxon>
        <taxon>Stephanodiscaceae</taxon>
        <taxon>Cyclotella</taxon>
    </lineage>
</organism>
<dbReference type="InterPro" id="IPR002885">
    <property type="entry name" value="PPR_rpt"/>
</dbReference>
<feature type="compositionally biased region" description="Low complexity" evidence="3">
    <location>
        <begin position="504"/>
        <end position="515"/>
    </location>
</feature>
<feature type="repeat" description="PPR" evidence="2">
    <location>
        <begin position="599"/>
        <end position="633"/>
    </location>
</feature>
<evidence type="ECO:0000256" key="2">
    <source>
        <dbReference type="PROSITE-ProRule" id="PRU00708"/>
    </source>
</evidence>
<accession>A0ABD3NVE4</accession>
<sequence>MSSLQNLIRRMPTGKACQHAERASSLSLRRGPNYIACSASSRFGYHDCISKGPFVLSRPHVGASESYSTTCSRNIVSRSFSAEIDTTIICTNDGTMHLHDTGSAEKLSSPPMQNVIETNAPINEHKPSTPSQEETSLLPPLSEEEYDPRYVVSHIKRAHLWNQGKLPNEPNSKHRNRKHSERKWDYEYVRSTLDLYERHLQYILSHLQSSRTAENTEQFTDPTILFANIHPNSEKCKDTNILVAPSTLAAAVRALTRSRLDTPILSRRIRNIERFIGSIGWTPITEDLSYRLLEANGKAGNVRRTLALLELRRRRDYEPKEKEFIHVINSIQSAQLSIRRSRNIYLHETALPESALDNPTRYLDAILVNMSQRGVRLTPDLAAFMLSCYSSTGRTGRAVHYFYKVVSDPVEEDGVYIPGPHPTHLGKEELEDWKNKKRGEGMGRLLVSRDASSDLTEAKGSAYEELEAMKADDDDAIKKRARMILNSPPPFHKIPSAVRGASLSQSQNQEETQQTKATTSNTKSRTKLERELERDWSLSLTAAFAFADSLTHGACGHDPIELNISAWNTLIKACCYRGAFHRALKILNETLPQKGVDPNSISYNTILAGLARVGDIASLRELLVKMTNKNIPVTKYTAQAMADGLLNMGDISGASTIVQVRYSSNNDNITCFYLSSNKTPFCVTQDIFNQHDTLPP</sequence>
<evidence type="ECO:0000256" key="1">
    <source>
        <dbReference type="ARBA" id="ARBA00022737"/>
    </source>
</evidence>
<dbReference type="PANTHER" id="PTHR47936">
    <property type="entry name" value="PPR_LONG DOMAIN-CONTAINING PROTEIN"/>
    <property type="match status" value="1"/>
</dbReference>
<dbReference type="PROSITE" id="PS51375">
    <property type="entry name" value="PPR"/>
    <property type="match status" value="2"/>
</dbReference>
<comment type="caution">
    <text evidence="4">The sequence shown here is derived from an EMBL/GenBank/DDBJ whole genome shotgun (WGS) entry which is preliminary data.</text>
</comment>
<dbReference type="AlphaFoldDB" id="A0ABD3NVE4"/>
<dbReference type="PANTHER" id="PTHR47936:SF1">
    <property type="entry name" value="PENTATRICOPEPTIDE REPEAT-CONTAINING PROTEIN GUN1, CHLOROPLASTIC"/>
    <property type="match status" value="1"/>
</dbReference>
<evidence type="ECO:0008006" key="6">
    <source>
        <dbReference type="Google" id="ProtNLM"/>
    </source>
</evidence>
<dbReference type="Proteomes" id="UP001530400">
    <property type="component" value="Unassembled WGS sequence"/>
</dbReference>
<feature type="repeat" description="PPR" evidence="2">
    <location>
        <begin position="563"/>
        <end position="598"/>
    </location>
</feature>
<keyword evidence="5" id="KW-1185">Reference proteome</keyword>
<dbReference type="InterPro" id="IPR011990">
    <property type="entry name" value="TPR-like_helical_dom_sf"/>
</dbReference>
<gene>
    <name evidence="4" type="ORF">ACHAWO_006847</name>
</gene>
<dbReference type="Gene3D" id="1.25.40.10">
    <property type="entry name" value="Tetratricopeptide repeat domain"/>
    <property type="match status" value="1"/>
</dbReference>
<dbReference type="EMBL" id="JALLPJ020000940">
    <property type="protein sequence ID" value="KAL3779302.1"/>
    <property type="molecule type" value="Genomic_DNA"/>
</dbReference>
<keyword evidence="1" id="KW-0677">Repeat</keyword>
<evidence type="ECO:0000313" key="5">
    <source>
        <dbReference type="Proteomes" id="UP001530400"/>
    </source>
</evidence>
<evidence type="ECO:0000256" key="3">
    <source>
        <dbReference type="SAM" id="MobiDB-lite"/>
    </source>
</evidence>